<dbReference type="InterPro" id="IPR000859">
    <property type="entry name" value="CUB_dom"/>
</dbReference>
<organism evidence="7">
    <name type="scientific">Culicoides sonorensis</name>
    <name type="common">Biting midge</name>
    <dbReference type="NCBI Taxonomy" id="179676"/>
    <lineage>
        <taxon>Eukaryota</taxon>
        <taxon>Metazoa</taxon>
        <taxon>Ecdysozoa</taxon>
        <taxon>Arthropoda</taxon>
        <taxon>Hexapoda</taxon>
        <taxon>Insecta</taxon>
        <taxon>Pterygota</taxon>
        <taxon>Neoptera</taxon>
        <taxon>Endopterygota</taxon>
        <taxon>Diptera</taxon>
        <taxon>Nematocera</taxon>
        <taxon>Chironomoidea</taxon>
        <taxon>Ceratopogonidae</taxon>
        <taxon>Ceratopogoninae</taxon>
        <taxon>Culicoides</taxon>
        <taxon>Monoculicoides</taxon>
    </lineage>
</organism>
<dbReference type="PRINTS" id="PR00722">
    <property type="entry name" value="CHYMOTRYPSIN"/>
</dbReference>
<feature type="domain" description="CUB" evidence="5">
    <location>
        <begin position="26"/>
        <end position="140"/>
    </location>
</feature>
<dbReference type="InterPro" id="IPR018114">
    <property type="entry name" value="TRYPSIN_HIS"/>
</dbReference>
<dbReference type="CDD" id="cd00041">
    <property type="entry name" value="CUB"/>
    <property type="match status" value="1"/>
</dbReference>
<evidence type="ECO:0000256" key="2">
    <source>
        <dbReference type="ARBA" id="ARBA00024195"/>
    </source>
</evidence>
<dbReference type="PROSITE" id="PS01180">
    <property type="entry name" value="CUB"/>
    <property type="match status" value="1"/>
</dbReference>
<dbReference type="InterPro" id="IPR043504">
    <property type="entry name" value="Peptidase_S1_PA_chymotrypsin"/>
</dbReference>
<evidence type="ECO:0000259" key="5">
    <source>
        <dbReference type="PROSITE" id="PS01180"/>
    </source>
</evidence>
<dbReference type="SUPFAM" id="SSF50494">
    <property type="entry name" value="Trypsin-like serine proteases"/>
    <property type="match status" value="1"/>
</dbReference>
<dbReference type="PROSITE" id="PS00134">
    <property type="entry name" value="TRYPSIN_HIS"/>
    <property type="match status" value="1"/>
</dbReference>
<reference evidence="7" key="1">
    <citation type="submission" date="2018-07" db="EMBL/GenBank/DDBJ databases">
        <authorList>
            <person name="Quirk P.G."/>
            <person name="Krulwich T.A."/>
        </authorList>
    </citation>
    <scope>NUCLEOTIDE SEQUENCE</scope>
</reference>
<evidence type="ECO:0000313" key="7">
    <source>
        <dbReference type="EMBL" id="SSX25570.1"/>
    </source>
</evidence>
<dbReference type="PROSITE" id="PS50240">
    <property type="entry name" value="TRYPSIN_DOM"/>
    <property type="match status" value="1"/>
</dbReference>
<dbReference type="PANTHER" id="PTHR24252:SF7">
    <property type="entry name" value="HYALIN"/>
    <property type="match status" value="1"/>
</dbReference>
<dbReference type="InterPro" id="IPR035914">
    <property type="entry name" value="Sperma_CUB_dom_sf"/>
</dbReference>
<gene>
    <name evidence="7" type="primary">CSON012467</name>
</gene>
<dbReference type="EMBL" id="UFQT01000594">
    <property type="protein sequence ID" value="SSX25570.1"/>
    <property type="molecule type" value="Genomic_DNA"/>
</dbReference>
<evidence type="ECO:0000256" key="4">
    <source>
        <dbReference type="SAM" id="SignalP"/>
    </source>
</evidence>
<dbReference type="SMART" id="SM00042">
    <property type="entry name" value="CUB"/>
    <property type="match status" value="1"/>
</dbReference>
<evidence type="ECO:0000256" key="1">
    <source>
        <dbReference type="ARBA" id="ARBA00023157"/>
    </source>
</evidence>
<comment type="caution">
    <text evidence="3">Lacks conserved residue(s) required for the propagation of feature annotation.</text>
</comment>
<dbReference type="InterPro" id="IPR009003">
    <property type="entry name" value="Peptidase_S1_PA"/>
</dbReference>
<feature type="domain" description="Peptidase S1" evidence="6">
    <location>
        <begin position="151"/>
        <end position="385"/>
    </location>
</feature>
<dbReference type="AlphaFoldDB" id="A0A336M6B5"/>
<dbReference type="CDD" id="cd00190">
    <property type="entry name" value="Tryp_SPc"/>
    <property type="match status" value="1"/>
</dbReference>
<dbReference type="Gene3D" id="2.60.120.290">
    <property type="entry name" value="Spermadhesin, CUB domain"/>
    <property type="match status" value="1"/>
</dbReference>
<dbReference type="Pfam" id="PF00089">
    <property type="entry name" value="Trypsin"/>
    <property type="match status" value="1"/>
</dbReference>
<dbReference type="Pfam" id="PF00431">
    <property type="entry name" value="CUB"/>
    <property type="match status" value="1"/>
</dbReference>
<name>A0A336M6B5_CULSO</name>
<dbReference type="SUPFAM" id="SSF49854">
    <property type="entry name" value="Spermadhesin, CUB domain"/>
    <property type="match status" value="1"/>
</dbReference>
<dbReference type="GO" id="GO:0004252">
    <property type="term" value="F:serine-type endopeptidase activity"/>
    <property type="evidence" value="ECO:0007669"/>
    <property type="project" value="InterPro"/>
</dbReference>
<dbReference type="Gene3D" id="2.40.10.10">
    <property type="entry name" value="Trypsin-like serine proteases"/>
    <property type="match status" value="1"/>
</dbReference>
<dbReference type="InterPro" id="IPR001314">
    <property type="entry name" value="Peptidase_S1A"/>
</dbReference>
<evidence type="ECO:0000259" key="6">
    <source>
        <dbReference type="PROSITE" id="PS50240"/>
    </source>
</evidence>
<dbReference type="PANTHER" id="PTHR24252">
    <property type="entry name" value="ACROSIN-RELATED"/>
    <property type="match status" value="1"/>
</dbReference>
<comment type="similarity">
    <text evidence="2">Belongs to the peptidase S1 family. CLIP subfamily.</text>
</comment>
<accession>A0A336M6B5</accession>
<protein>
    <submittedName>
        <fullName evidence="7">CSON012467 protein</fullName>
    </submittedName>
</protein>
<dbReference type="InterPro" id="IPR001254">
    <property type="entry name" value="Trypsin_dom"/>
</dbReference>
<evidence type="ECO:0000256" key="3">
    <source>
        <dbReference type="PROSITE-ProRule" id="PRU00059"/>
    </source>
</evidence>
<dbReference type="OMA" id="QCSTDNF"/>
<dbReference type="SMART" id="SM00020">
    <property type="entry name" value="Tryp_SPc"/>
    <property type="match status" value="1"/>
</dbReference>
<dbReference type="FunFam" id="2.40.10.10:FF:000068">
    <property type="entry name" value="transmembrane protease serine 2"/>
    <property type="match status" value="1"/>
</dbReference>
<proteinExistence type="inferred from homology"/>
<dbReference type="VEuPathDB" id="VectorBase:CSON012467"/>
<keyword evidence="1" id="KW-1015">Disulfide bond</keyword>
<feature type="chain" id="PRO_5016350004" evidence="4">
    <location>
        <begin position="22"/>
        <end position="392"/>
    </location>
</feature>
<feature type="signal peptide" evidence="4">
    <location>
        <begin position="1"/>
        <end position="21"/>
    </location>
</feature>
<keyword evidence="4" id="KW-0732">Signal</keyword>
<dbReference type="GO" id="GO:0006508">
    <property type="term" value="P:proteolysis"/>
    <property type="evidence" value="ECO:0007669"/>
    <property type="project" value="InterPro"/>
</dbReference>
<sequence>MGLLLIIGFALTTILPTSVNAWFESCDRQIVLAAGTSTTVSSPNYSSNYGAGTSCRYQIQAPQGFTITASCSIKIYRDANNNCANEYFYVMRDGSKELLGSEYLCGTGSVQRTSRFNKLTLAYTSGSYNTGSFTCSLTLNCDCGWSVSSKIVGGRTAAVNEYISMVGTVNLLSNSLFCGGAIISPFYILSAAHCFTGSLATPANVGALVGDHDYTTGSDTSYSALYRISSIVKHGLYNSVTNVNDIALLKTSSEIQYNAGVGPACLPYGFAINAFDNNVILDAPGWGTTSFAGPVSTVLRTVQLNTMDLTTCKSRGMTDVTSGQLCTYTAGKDTCQYDSGGSLYYRFNKLYTILLVSYGGSCGGTKPAVNTKVAAYLTWIRNNAVGATFCGA</sequence>